<dbReference type="Pfam" id="PF00664">
    <property type="entry name" value="ABC_membrane"/>
    <property type="match status" value="1"/>
</dbReference>
<dbReference type="PANTHER" id="PTHR24221">
    <property type="entry name" value="ATP-BINDING CASSETTE SUB-FAMILY B"/>
    <property type="match status" value="1"/>
</dbReference>
<feature type="domain" description="ABC transporter" evidence="8">
    <location>
        <begin position="491"/>
        <end position="698"/>
    </location>
</feature>
<evidence type="ECO:0000259" key="9">
    <source>
        <dbReference type="PROSITE" id="PS50929"/>
    </source>
</evidence>
<dbReference type="InterPro" id="IPR039421">
    <property type="entry name" value="Type_1_exporter"/>
</dbReference>
<dbReference type="EMBL" id="CP152276">
    <property type="protein sequence ID" value="XAE43739.1"/>
    <property type="molecule type" value="Genomic_DNA"/>
</dbReference>
<dbReference type="PROSITE" id="PS50990">
    <property type="entry name" value="PEPTIDASE_C39"/>
    <property type="match status" value="1"/>
</dbReference>
<feature type="domain" description="Peptidase C39" evidence="10">
    <location>
        <begin position="18"/>
        <end position="137"/>
    </location>
</feature>
<dbReference type="InterPro" id="IPR027417">
    <property type="entry name" value="P-loop_NTPase"/>
</dbReference>
<dbReference type="InterPro" id="IPR005074">
    <property type="entry name" value="Peptidase_C39"/>
</dbReference>
<keyword evidence="6 7" id="KW-0472">Membrane</keyword>
<keyword evidence="3" id="KW-0547">Nucleotide-binding</keyword>
<dbReference type="InterPro" id="IPR017871">
    <property type="entry name" value="ABC_transporter-like_CS"/>
</dbReference>
<dbReference type="CDD" id="cd03228">
    <property type="entry name" value="ABCC_MRP_Like"/>
    <property type="match status" value="1"/>
</dbReference>
<dbReference type="SUPFAM" id="SSF90123">
    <property type="entry name" value="ABC transporter transmembrane region"/>
    <property type="match status" value="1"/>
</dbReference>
<evidence type="ECO:0000256" key="2">
    <source>
        <dbReference type="ARBA" id="ARBA00022692"/>
    </source>
</evidence>
<reference evidence="11 12" key="1">
    <citation type="submission" date="2024-04" db="EMBL/GenBank/DDBJ databases">
        <title>Complete genome sequence of Nguyenibacter vanlangesis HBCM-1154, a strain capable of nitrogen fixation, IAA production, and phosphorus solubilization isolated from sugarcane soil.</title>
        <authorList>
            <person name="MY HANH P."/>
        </authorList>
    </citation>
    <scope>NUCLEOTIDE SEQUENCE [LARGE SCALE GENOMIC DNA]</scope>
    <source>
        <strain evidence="11 12">HBCM 1154</strain>
    </source>
</reference>
<dbReference type="Pfam" id="PF03412">
    <property type="entry name" value="Peptidase_C39"/>
    <property type="match status" value="1"/>
</dbReference>
<dbReference type="InterPro" id="IPR036640">
    <property type="entry name" value="ABC1_TM_sf"/>
</dbReference>
<evidence type="ECO:0000256" key="5">
    <source>
        <dbReference type="ARBA" id="ARBA00022989"/>
    </source>
</evidence>
<protein>
    <submittedName>
        <fullName evidence="11">Peptidase domain-containing ABC transporter</fullName>
    </submittedName>
</protein>
<dbReference type="Gene3D" id="1.20.1560.10">
    <property type="entry name" value="ABC transporter type 1, transmembrane domain"/>
    <property type="match status" value="1"/>
</dbReference>
<feature type="transmembrane region" description="Helical" evidence="7">
    <location>
        <begin position="291"/>
        <end position="317"/>
    </location>
</feature>
<dbReference type="Gene3D" id="3.40.50.300">
    <property type="entry name" value="P-loop containing nucleotide triphosphate hydrolases"/>
    <property type="match status" value="1"/>
</dbReference>
<dbReference type="InterPro" id="IPR033838">
    <property type="entry name" value="CvaB_peptidase"/>
</dbReference>
<sequence>MLRPIQTGFRRKLPVILQTETAECGLACLAMILCAHGHLIDLASLRRQAAVSGSGLNLRSLMRIADRFGLHSRPVKLDLPALAKLSLPCVLHWDFNHFVVLVKAGEKEILIHDPARGARRLTLDEASRHFTGVALELTPAAAFEKRDERRLLSIGDMFRHIAGLKGALLALGGLSLGLEFIALANPMLAQVIIDEVLTTGDRSLLWTIAAGLVLLVVLQGVIATFRSWMVMLLSTRISVQWNVSLFSHLMGLPQDYFAKRGAGDILSRFASLGTIQQTFTTDLVQSVMDGLMAIGMFVMIVIYGKWLTAIVAVSSLLDLMVRIVLFEPYREMSEEALMHEAAQQGHFLETLRGMRSIKLLSLEGRRKIAWGNRLVDSINAGLNIQRYDLIFARTQEALFGLDRVLMLVLGARMVISAEMSVGMLVAFLSYRDQFASRFGSLVTAGFKIRNLKVQCDRLSDIALAEAEVTDQVQAPLSAPALVDVKSDVPVIECRNIGYRYGREDSWVFRGVNLQVPAGKSLAITGPSGCGKSTLLAIMMGLVQPEEGQVLWNGVELGPANREAYRSQIAGVLQDDILLSGSIAENIAGFDENMDWGWMIECASNAQILDDIQRMPMGFETLINEMGHTLSGGQRQRVILARAFYRKSLILFLDEATSNLDFVSEQSVENFLQLTKTTRIIVTHRKNIAENANNIFQMLK</sequence>
<evidence type="ECO:0000256" key="1">
    <source>
        <dbReference type="ARBA" id="ARBA00004651"/>
    </source>
</evidence>
<dbReference type="SUPFAM" id="SSF52540">
    <property type="entry name" value="P-loop containing nucleoside triphosphate hydrolases"/>
    <property type="match status" value="1"/>
</dbReference>
<dbReference type="PANTHER" id="PTHR24221:SF606">
    <property type="entry name" value="COLICIN V SECRETION-PROCESSING ATP-BINDING PROTEIN"/>
    <property type="match status" value="1"/>
</dbReference>
<evidence type="ECO:0000256" key="3">
    <source>
        <dbReference type="ARBA" id="ARBA00022741"/>
    </source>
</evidence>
<dbReference type="Pfam" id="PF00005">
    <property type="entry name" value="ABC_tran"/>
    <property type="match status" value="1"/>
</dbReference>
<feature type="transmembrane region" description="Helical" evidence="7">
    <location>
        <begin position="204"/>
        <end position="225"/>
    </location>
</feature>
<dbReference type="InterPro" id="IPR003439">
    <property type="entry name" value="ABC_transporter-like_ATP-bd"/>
</dbReference>
<dbReference type="PROSITE" id="PS00211">
    <property type="entry name" value="ABC_TRANSPORTER_1"/>
    <property type="match status" value="1"/>
</dbReference>
<dbReference type="PROSITE" id="PS50929">
    <property type="entry name" value="ABC_TM1F"/>
    <property type="match status" value="1"/>
</dbReference>
<dbReference type="InterPro" id="IPR011527">
    <property type="entry name" value="ABC1_TM_dom"/>
</dbReference>
<dbReference type="InterPro" id="IPR003593">
    <property type="entry name" value="AAA+_ATPase"/>
</dbReference>
<evidence type="ECO:0000259" key="8">
    <source>
        <dbReference type="PROSITE" id="PS50893"/>
    </source>
</evidence>
<dbReference type="CDD" id="cd02419">
    <property type="entry name" value="Peptidase_C39C"/>
    <property type="match status" value="1"/>
</dbReference>
<feature type="domain" description="ABC transmembrane type-1" evidence="9">
    <location>
        <begin position="169"/>
        <end position="444"/>
    </location>
</feature>
<dbReference type="PROSITE" id="PS50893">
    <property type="entry name" value="ABC_TRANSPORTER_2"/>
    <property type="match status" value="1"/>
</dbReference>
<gene>
    <name evidence="11" type="ORF">AAC691_04665</name>
</gene>
<keyword evidence="12" id="KW-1185">Reference proteome</keyword>
<dbReference type="Proteomes" id="UP001449795">
    <property type="component" value="Chromosome"/>
</dbReference>
<organism evidence="11 12">
    <name type="scientific">Nguyenibacter vanlangensis</name>
    <dbReference type="NCBI Taxonomy" id="1216886"/>
    <lineage>
        <taxon>Bacteria</taxon>
        <taxon>Pseudomonadati</taxon>
        <taxon>Pseudomonadota</taxon>
        <taxon>Alphaproteobacteria</taxon>
        <taxon>Acetobacterales</taxon>
        <taxon>Acetobacteraceae</taxon>
        <taxon>Nguyenibacter</taxon>
    </lineage>
</organism>
<feature type="transmembrane region" description="Helical" evidence="7">
    <location>
        <begin position="166"/>
        <end position="184"/>
    </location>
</feature>
<evidence type="ECO:0000256" key="7">
    <source>
        <dbReference type="SAM" id="Phobius"/>
    </source>
</evidence>
<keyword evidence="5 7" id="KW-1133">Transmembrane helix</keyword>
<evidence type="ECO:0000256" key="4">
    <source>
        <dbReference type="ARBA" id="ARBA00022840"/>
    </source>
</evidence>
<accession>A0ABZ3D7I4</accession>
<name>A0ABZ3D7I4_9PROT</name>
<evidence type="ECO:0000313" key="11">
    <source>
        <dbReference type="EMBL" id="XAE43739.1"/>
    </source>
</evidence>
<proteinExistence type="predicted"/>
<dbReference type="Gene3D" id="3.90.70.10">
    <property type="entry name" value="Cysteine proteinases"/>
    <property type="match status" value="1"/>
</dbReference>
<dbReference type="RefSeq" id="WP_342629109.1">
    <property type="nucleotide sequence ID" value="NZ_CP152276.1"/>
</dbReference>
<evidence type="ECO:0000313" key="12">
    <source>
        <dbReference type="Proteomes" id="UP001449795"/>
    </source>
</evidence>
<keyword evidence="2 7" id="KW-0812">Transmembrane</keyword>
<comment type="subcellular location">
    <subcellularLocation>
        <location evidence="1">Cell membrane</location>
        <topology evidence="1">Multi-pass membrane protein</topology>
    </subcellularLocation>
</comment>
<dbReference type="SMART" id="SM00382">
    <property type="entry name" value="AAA"/>
    <property type="match status" value="1"/>
</dbReference>
<evidence type="ECO:0000256" key="6">
    <source>
        <dbReference type="ARBA" id="ARBA00023136"/>
    </source>
</evidence>
<dbReference type="CDD" id="cd18567">
    <property type="entry name" value="ABC_6TM_CvaB_RaxB_like"/>
    <property type="match status" value="1"/>
</dbReference>
<keyword evidence="4" id="KW-0067">ATP-binding</keyword>
<evidence type="ECO:0000259" key="10">
    <source>
        <dbReference type="PROSITE" id="PS50990"/>
    </source>
</evidence>